<reference evidence="1" key="1">
    <citation type="submission" date="2021-02" db="EMBL/GenBank/DDBJ databases">
        <authorList>
            <person name="Nowell W R."/>
        </authorList>
    </citation>
    <scope>NUCLEOTIDE SEQUENCE</scope>
</reference>
<dbReference type="EMBL" id="CAJNOK010038213">
    <property type="protein sequence ID" value="CAF1536659.1"/>
    <property type="molecule type" value="Genomic_DNA"/>
</dbReference>
<name>A0A8S2FQG1_9BILA</name>
<comment type="caution">
    <text evidence="1">The sequence shown here is derived from an EMBL/GenBank/DDBJ whole genome shotgun (WGS) entry which is preliminary data.</text>
</comment>
<feature type="non-terminal residue" evidence="1">
    <location>
        <position position="1"/>
    </location>
</feature>
<sequence>LSMISKALLFKGIRACGIRVA</sequence>
<proteinExistence type="predicted"/>
<evidence type="ECO:0000313" key="3">
    <source>
        <dbReference type="Proteomes" id="UP000677228"/>
    </source>
</evidence>
<dbReference type="Proteomes" id="UP000677228">
    <property type="component" value="Unassembled WGS sequence"/>
</dbReference>
<evidence type="ECO:0000313" key="1">
    <source>
        <dbReference type="EMBL" id="CAF1536659.1"/>
    </source>
</evidence>
<dbReference type="AlphaFoldDB" id="A0A8S2FQG1"/>
<dbReference type="EMBL" id="CAJOBA010060501">
    <property type="protein sequence ID" value="CAF4324358.1"/>
    <property type="molecule type" value="Genomic_DNA"/>
</dbReference>
<evidence type="ECO:0000313" key="2">
    <source>
        <dbReference type="EMBL" id="CAF4324358.1"/>
    </source>
</evidence>
<gene>
    <name evidence="1" type="ORF">OVA965_LOCUS38547</name>
    <name evidence="2" type="ORF">TMI583_LOCUS39742</name>
</gene>
<protein>
    <submittedName>
        <fullName evidence="1">Uncharacterized protein</fullName>
    </submittedName>
</protein>
<accession>A0A8S2FQG1</accession>
<organism evidence="1 3">
    <name type="scientific">Didymodactylos carnosus</name>
    <dbReference type="NCBI Taxonomy" id="1234261"/>
    <lineage>
        <taxon>Eukaryota</taxon>
        <taxon>Metazoa</taxon>
        <taxon>Spiralia</taxon>
        <taxon>Gnathifera</taxon>
        <taxon>Rotifera</taxon>
        <taxon>Eurotatoria</taxon>
        <taxon>Bdelloidea</taxon>
        <taxon>Philodinida</taxon>
        <taxon>Philodinidae</taxon>
        <taxon>Didymodactylos</taxon>
    </lineage>
</organism>
<dbReference type="Proteomes" id="UP000682733">
    <property type="component" value="Unassembled WGS sequence"/>
</dbReference>